<evidence type="ECO:0000313" key="1">
    <source>
        <dbReference type="EMBL" id="KAJ0052681.1"/>
    </source>
</evidence>
<protein>
    <submittedName>
        <fullName evidence="1">Uncharacterized protein</fullName>
    </submittedName>
</protein>
<proteinExistence type="predicted"/>
<name>A0ACC0ZIS6_9ROSI</name>
<organism evidence="1 2">
    <name type="scientific">Pistacia integerrima</name>
    <dbReference type="NCBI Taxonomy" id="434235"/>
    <lineage>
        <taxon>Eukaryota</taxon>
        <taxon>Viridiplantae</taxon>
        <taxon>Streptophyta</taxon>
        <taxon>Embryophyta</taxon>
        <taxon>Tracheophyta</taxon>
        <taxon>Spermatophyta</taxon>
        <taxon>Magnoliopsida</taxon>
        <taxon>eudicotyledons</taxon>
        <taxon>Gunneridae</taxon>
        <taxon>Pentapetalae</taxon>
        <taxon>rosids</taxon>
        <taxon>malvids</taxon>
        <taxon>Sapindales</taxon>
        <taxon>Anacardiaceae</taxon>
        <taxon>Pistacia</taxon>
    </lineage>
</organism>
<gene>
    <name evidence="1" type="ORF">Pint_00785</name>
</gene>
<sequence>MGVDCKPIQPGGSCFQPNTFISLASFAMNLFYKSAGKNFWDCHWYQSSFSTIHVSVSDSS</sequence>
<keyword evidence="2" id="KW-1185">Reference proteome</keyword>
<dbReference type="EMBL" id="CM047736">
    <property type="protein sequence ID" value="KAJ0052681.1"/>
    <property type="molecule type" value="Genomic_DNA"/>
</dbReference>
<evidence type="ECO:0000313" key="2">
    <source>
        <dbReference type="Proteomes" id="UP001163603"/>
    </source>
</evidence>
<comment type="caution">
    <text evidence="1">The sequence shown here is derived from an EMBL/GenBank/DDBJ whole genome shotgun (WGS) entry which is preliminary data.</text>
</comment>
<dbReference type="Proteomes" id="UP001163603">
    <property type="component" value="Chromosome 1"/>
</dbReference>
<accession>A0ACC0ZIS6</accession>
<reference evidence="2" key="1">
    <citation type="journal article" date="2023" name="G3 (Bethesda)">
        <title>Genome assembly and association tests identify interacting loci associated with vigor, precocity, and sex in interspecific pistachio rootstocks.</title>
        <authorList>
            <person name="Palmer W."/>
            <person name="Jacygrad E."/>
            <person name="Sagayaradj S."/>
            <person name="Cavanaugh K."/>
            <person name="Han R."/>
            <person name="Bertier L."/>
            <person name="Beede B."/>
            <person name="Kafkas S."/>
            <person name="Golino D."/>
            <person name="Preece J."/>
            <person name="Michelmore R."/>
        </authorList>
    </citation>
    <scope>NUCLEOTIDE SEQUENCE [LARGE SCALE GENOMIC DNA]</scope>
</reference>